<protein>
    <recommendedName>
        <fullName evidence="14">PTS system sucrose-specific EIIBCA component</fullName>
        <ecNumber evidence="11">2.7.1.211</ecNumber>
    </recommendedName>
    <alternativeName>
        <fullName evidence="15">EIIBCA-Scr</fullName>
    </alternativeName>
</protein>
<dbReference type="InterPro" id="IPR001127">
    <property type="entry name" value="PTS_EIIA_1_perm"/>
</dbReference>
<dbReference type="InterPro" id="IPR036878">
    <property type="entry name" value="Glu_permease_IIB"/>
</dbReference>
<dbReference type="FunFam" id="2.70.70.10:FF:000001">
    <property type="entry name" value="PTS system glucose-specific IIA component"/>
    <property type="match status" value="1"/>
</dbReference>
<dbReference type="RefSeq" id="WP_269255678.1">
    <property type="nucleotide sequence ID" value="NZ_JAKHKO010000013.1"/>
</dbReference>
<dbReference type="PANTHER" id="PTHR30175">
    <property type="entry name" value="PHOSPHOTRANSFERASE SYSTEM TRANSPORT PROTEIN"/>
    <property type="match status" value="1"/>
</dbReference>
<evidence type="ECO:0000256" key="13">
    <source>
        <dbReference type="ARBA" id="ARBA00048931"/>
    </source>
</evidence>
<evidence type="ECO:0000259" key="18">
    <source>
        <dbReference type="PROSITE" id="PS51093"/>
    </source>
</evidence>
<evidence type="ECO:0000256" key="9">
    <source>
        <dbReference type="ARBA" id="ARBA00022989"/>
    </source>
</evidence>
<dbReference type="CDD" id="cd00212">
    <property type="entry name" value="PTS_IIB_glc"/>
    <property type="match status" value="1"/>
</dbReference>
<feature type="transmembrane region" description="Helical" evidence="17">
    <location>
        <begin position="419"/>
        <end position="442"/>
    </location>
</feature>
<dbReference type="PROSITE" id="PS01035">
    <property type="entry name" value="PTS_EIIB_TYPE_1_CYS"/>
    <property type="match status" value="1"/>
</dbReference>
<evidence type="ECO:0000256" key="5">
    <source>
        <dbReference type="ARBA" id="ARBA00022679"/>
    </source>
</evidence>
<proteinExistence type="predicted"/>
<dbReference type="Pfam" id="PF00367">
    <property type="entry name" value="PTS_EIIB"/>
    <property type="match status" value="1"/>
</dbReference>
<evidence type="ECO:0000256" key="3">
    <source>
        <dbReference type="ARBA" id="ARBA00022475"/>
    </source>
</evidence>
<evidence type="ECO:0000256" key="17">
    <source>
        <dbReference type="SAM" id="Phobius"/>
    </source>
</evidence>
<dbReference type="Pfam" id="PF02378">
    <property type="entry name" value="PTS_EIIC"/>
    <property type="match status" value="1"/>
</dbReference>
<keyword evidence="6" id="KW-0598">Phosphotransferase system</keyword>
<dbReference type="GO" id="GO:0005886">
    <property type="term" value="C:plasma membrane"/>
    <property type="evidence" value="ECO:0007669"/>
    <property type="project" value="UniProtKB-SubCell"/>
</dbReference>
<dbReference type="Pfam" id="PF00358">
    <property type="entry name" value="PTS_EIIA_1"/>
    <property type="match status" value="1"/>
</dbReference>
<evidence type="ECO:0000313" key="22">
    <source>
        <dbReference type="Proteomes" id="UP001213015"/>
    </source>
</evidence>
<keyword evidence="4" id="KW-0762">Sugar transport</keyword>
<evidence type="ECO:0000256" key="6">
    <source>
        <dbReference type="ARBA" id="ARBA00022683"/>
    </source>
</evidence>
<evidence type="ECO:0000256" key="14">
    <source>
        <dbReference type="ARBA" id="ARBA00074554"/>
    </source>
</evidence>
<sequence length="611" mass="65700">MDANKVAKEIIPLVGGKDNINDVFHCVTRLRMHVKDTKKVNLKKISQISGVIGAQYRSGQLQIIIGSEVEDIYSSVTKQLGDLNDSSKTNQKEKFRFSNLFEIIASIFLPVVPALAGAGMIKGLVTILTTYMHADPKSDLIVVLSIVGDCVFYFLPFFVAWSAAKKFETDIPCSLALAGCLLYPVMTDGFLKGTSPMHFLSMPIPFFKYAGSSIPIILTVLVLKYIFKWINKLIPKALRMIFTPMMVLLVIAPLTLAFIAPLASYIAQGLVAIVKFFYGLSPLVAGAVVGGTRLFVVMTGMHLALGAVCIENINQLGYDFLLPMNTMGTMALFGACLAVAIRAKSEKNKAIGGSTALSAFLGITEPGIYGVFVKFKTAMLATVIGGALGGSIVGAFGGRATAYVNSCILSLPVFMTKNFWAVCVGMAVSTVTSFLVVMILGVKDSEKKVPVQKKDKFSDENIIINSPIEGQLKSLNDIDDEIFASGAMGKGVAITPTNNLIVSPFSGVIKTIFPTKHAIGLISDTGIQVVIHVGIDTANLKGKYFETLVKENDHIEAGQPILKADLAKIIESGYSVISPIIVVNSKDYLDVLPTKTTGEIKKGEKLLTVLK</sequence>
<dbReference type="GO" id="GO:0015771">
    <property type="term" value="P:trehalose transport"/>
    <property type="evidence" value="ECO:0007669"/>
    <property type="project" value="TreeGrafter"/>
</dbReference>
<dbReference type="FunFam" id="3.30.1360.60:FF:000001">
    <property type="entry name" value="PTS system glucose-specific IIBC component PtsG"/>
    <property type="match status" value="1"/>
</dbReference>
<dbReference type="PROSITE" id="PS51093">
    <property type="entry name" value="PTS_EIIA_TYPE_1"/>
    <property type="match status" value="1"/>
</dbReference>
<organism evidence="21 22">
    <name type="scientific">Lactobacillus mulieris</name>
    <dbReference type="NCBI Taxonomy" id="2508708"/>
    <lineage>
        <taxon>Bacteria</taxon>
        <taxon>Bacillati</taxon>
        <taxon>Bacillota</taxon>
        <taxon>Bacilli</taxon>
        <taxon>Lactobacillales</taxon>
        <taxon>Lactobacillaceae</taxon>
        <taxon>Lactobacillus</taxon>
    </lineage>
</organism>
<evidence type="ECO:0000259" key="19">
    <source>
        <dbReference type="PROSITE" id="PS51098"/>
    </source>
</evidence>
<dbReference type="SUPFAM" id="SSF51261">
    <property type="entry name" value="Duplicated hybrid motif"/>
    <property type="match status" value="1"/>
</dbReference>
<evidence type="ECO:0000256" key="11">
    <source>
        <dbReference type="ARBA" id="ARBA00044053"/>
    </source>
</evidence>
<dbReference type="GO" id="GO:0008982">
    <property type="term" value="F:protein-N(PI)-phosphohistidine-sugar phosphotransferase activity"/>
    <property type="evidence" value="ECO:0007669"/>
    <property type="project" value="InterPro"/>
</dbReference>
<gene>
    <name evidence="21" type="ORF">L2422_08290</name>
</gene>
<feature type="domain" description="PTS EIIB type-1" evidence="19">
    <location>
        <begin position="4"/>
        <end position="86"/>
    </location>
</feature>
<evidence type="ECO:0000256" key="1">
    <source>
        <dbReference type="ARBA" id="ARBA00004651"/>
    </source>
</evidence>
<dbReference type="SUPFAM" id="SSF55604">
    <property type="entry name" value="Glucose permease domain IIB"/>
    <property type="match status" value="1"/>
</dbReference>
<keyword evidence="9 17" id="KW-1133">Transmembrane helix</keyword>
<feature type="transmembrane region" description="Helical" evidence="17">
    <location>
        <begin position="320"/>
        <end position="341"/>
    </location>
</feature>
<feature type="transmembrane region" description="Helical" evidence="17">
    <location>
        <begin position="238"/>
        <end position="259"/>
    </location>
</feature>
<feature type="transmembrane region" description="Helical" evidence="17">
    <location>
        <begin position="294"/>
        <end position="314"/>
    </location>
</feature>
<dbReference type="EMBL" id="JAKHLF010000020">
    <property type="protein sequence ID" value="MCZ3845486.1"/>
    <property type="molecule type" value="Genomic_DNA"/>
</dbReference>
<dbReference type="InterPro" id="IPR050558">
    <property type="entry name" value="PTS_Sugar-Specific_Components"/>
</dbReference>
<feature type="active site" description="Phosphocysteine intermediate; for EIIB activity" evidence="16">
    <location>
        <position position="26"/>
    </location>
</feature>
<dbReference type="PANTHER" id="PTHR30175:SF1">
    <property type="entry name" value="PTS SYSTEM ARBUTIN-, CELLOBIOSE-, AND SALICIN-SPECIFIC EIIBC COMPONENT-RELATED"/>
    <property type="match status" value="1"/>
</dbReference>
<evidence type="ECO:0000259" key="20">
    <source>
        <dbReference type="PROSITE" id="PS51103"/>
    </source>
</evidence>
<feature type="domain" description="PTS EIIC type-1" evidence="20">
    <location>
        <begin position="102"/>
        <end position="454"/>
    </location>
</feature>
<reference evidence="21" key="1">
    <citation type="submission" date="2022-01" db="EMBL/GenBank/DDBJ databases">
        <title>VMRC isolate genome collection.</title>
        <authorList>
            <person name="France M."/>
            <person name="Rutt L."/>
            <person name="Humphrys M."/>
            <person name="Ravel J."/>
        </authorList>
    </citation>
    <scope>NUCLEOTIDE SEQUENCE</scope>
    <source>
        <strain evidence="21">C0127B5</strain>
    </source>
</reference>
<dbReference type="GO" id="GO:0016301">
    <property type="term" value="F:kinase activity"/>
    <property type="evidence" value="ECO:0007669"/>
    <property type="project" value="UniProtKB-KW"/>
</dbReference>
<comment type="function">
    <text evidence="12">The phosphoenolpyruvate-dependent sugar phosphotransferase system (sugar PTS), a major carbohydrate active transport system, catalyzes the phosphorylation of incoming sugar substrates concomitantly with their translocation across the cell membrane. This system is involved in sucrose transport.</text>
</comment>
<feature type="transmembrane region" description="Helical" evidence="17">
    <location>
        <begin position="353"/>
        <end position="372"/>
    </location>
</feature>
<keyword evidence="3" id="KW-1003">Cell membrane</keyword>
<feature type="transmembrane region" description="Helical" evidence="17">
    <location>
        <begin position="206"/>
        <end position="226"/>
    </location>
</feature>
<feature type="transmembrane region" description="Helical" evidence="17">
    <location>
        <begin position="378"/>
        <end position="398"/>
    </location>
</feature>
<dbReference type="Proteomes" id="UP001213015">
    <property type="component" value="Unassembled WGS sequence"/>
</dbReference>
<evidence type="ECO:0000256" key="4">
    <source>
        <dbReference type="ARBA" id="ARBA00022597"/>
    </source>
</evidence>
<feature type="transmembrane region" description="Helical" evidence="17">
    <location>
        <begin position="169"/>
        <end position="186"/>
    </location>
</feature>
<dbReference type="PROSITE" id="PS51103">
    <property type="entry name" value="PTS_EIIC_TYPE_1"/>
    <property type="match status" value="1"/>
</dbReference>
<evidence type="ECO:0000256" key="15">
    <source>
        <dbReference type="ARBA" id="ARBA00081008"/>
    </source>
</evidence>
<dbReference type="InterPro" id="IPR013013">
    <property type="entry name" value="PTS_EIIC_1"/>
</dbReference>
<comment type="catalytic activity">
    <reaction evidence="13">
        <text>N(pros)-phospho-L-histidyl-[protein](out) + sucrose = sucrose 6(G)-phosphate(in) + L-histidyl-[protein]</text>
        <dbReference type="Rhea" id="RHEA:49236"/>
        <dbReference type="Rhea" id="RHEA-COMP:9745"/>
        <dbReference type="Rhea" id="RHEA-COMP:9746"/>
        <dbReference type="ChEBI" id="CHEBI:17992"/>
        <dbReference type="ChEBI" id="CHEBI:29979"/>
        <dbReference type="ChEBI" id="CHEBI:64837"/>
        <dbReference type="ChEBI" id="CHEBI:91002"/>
        <dbReference type="EC" id="2.7.1.211"/>
    </reaction>
</comment>
<feature type="transmembrane region" description="Helical" evidence="17">
    <location>
        <begin position="100"/>
        <end position="121"/>
    </location>
</feature>
<dbReference type="AlphaFoldDB" id="A0AAP3GXY0"/>
<evidence type="ECO:0000256" key="8">
    <source>
        <dbReference type="ARBA" id="ARBA00022777"/>
    </source>
</evidence>
<dbReference type="GO" id="GO:0009401">
    <property type="term" value="P:phosphoenolpyruvate-dependent sugar phosphotransferase system"/>
    <property type="evidence" value="ECO:0007669"/>
    <property type="project" value="UniProtKB-KW"/>
</dbReference>
<evidence type="ECO:0000256" key="12">
    <source>
        <dbReference type="ARBA" id="ARBA00045139"/>
    </source>
</evidence>
<name>A0AAP3GXY0_9LACO</name>
<dbReference type="Gene3D" id="2.70.70.10">
    <property type="entry name" value="Glucose Permease (Domain IIA)"/>
    <property type="match status" value="1"/>
</dbReference>
<dbReference type="NCBIfam" id="TIGR01995">
    <property type="entry name" value="PTS-II-ABC-beta"/>
    <property type="match status" value="1"/>
</dbReference>
<evidence type="ECO:0000256" key="16">
    <source>
        <dbReference type="PROSITE-ProRule" id="PRU00421"/>
    </source>
</evidence>
<accession>A0AAP3GXY0</accession>
<dbReference type="PROSITE" id="PS51098">
    <property type="entry name" value="PTS_EIIB_TYPE_1"/>
    <property type="match status" value="1"/>
</dbReference>
<dbReference type="InterPro" id="IPR011055">
    <property type="entry name" value="Dup_hybrid_motif"/>
</dbReference>
<keyword evidence="7 17" id="KW-0812">Transmembrane</keyword>
<dbReference type="EC" id="2.7.1.211" evidence="11"/>
<dbReference type="PROSITE" id="PS00371">
    <property type="entry name" value="PTS_EIIA_TYPE_1_HIS"/>
    <property type="match status" value="1"/>
</dbReference>
<dbReference type="InterPro" id="IPR011297">
    <property type="entry name" value="PTS_IIABC_b_glu"/>
</dbReference>
<evidence type="ECO:0000256" key="10">
    <source>
        <dbReference type="ARBA" id="ARBA00023136"/>
    </source>
</evidence>
<dbReference type="InterPro" id="IPR018113">
    <property type="entry name" value="PTrfase_EIIB_Cys"/>
</dbReference>
<keyword evidence="8" id="KW-0418">Kinase</keyword>
<keyword evidence="2" id="KW-0813">Transport</keyword>
<dbReference type="GO" id="GO:0090589">
    <property type="term" value="F:protein-phosphocysteine-trehalose phosphotransferase system transporter activity"/>
    <property type="evidence" value="ECO:0007669"/>
    <property type="project" value="TreeGrafter"/>
</dbReference>
<keyword evidence="10 17" id="KW-0472">Membrane</keyword>
<dbReference type="InterPro" id="IPR001996">
    <property type="entry name" value="PTS_IIB_1"/>
</dbReference>
<comment type="caution">
    <text evidence="21">The sequence shown here is derived from an EMBL/GenBank/DDBJ whole genome shotgun (WGS) entry which is preliminary data.</text>
</comment>
<evidence type="ECO:0000313" key="21">
    <source>
        <dbReference type="EMBL" id="MCZ3845486.1"/>
    </source>
</evidence>
<dbReference type="NCBIfam" id="TIGR00830">
    <property type="entry name" value="PTBA"/>
    <property type="match status" value="1"/>
</dbReference>
<keyword evidence="5 21" id="KW-0808">Transferase</keyword>
<evidence type="ECO:0000256" key="2">
    <source>
        <dbReference type="ARBA" id="ARBA00022448"/>
    </source>
</evidence>
<evidence type="ECO:0000256" key="7">
    <source>
        <dbReference type="ARBA" id="ARBA00022692"/>
    </source>
</evidence>
<dbReference type="Gene3D" id="3.30.1360.60">
    <property type="entry name" value="Glucose permease domain IIB"/>
    <property type="match status" value="1"/>
</dbReference>
<feature type="domain" description="PTS EIIA type-1" evidence="18">
    <location>
        <begin position="480"/>
        <end position="584"/>
    </location>
</feature>
<feature type="transmembrane region" description="Helical" evidence="17">
    <location>
        <begin position="141"/>
        <end position="162"/>
    </location>
</feature>
<comment type="subcellular location">
    <subcellularLocation>
        <location evidence="1">Cell membrane</location>
        <topology evidence="1">Multi-pass membrane protein</topology>
    </subcellularLocation>
</comment>
<dbReference type="InterPro" id="IPR003352">
    <property type="entry name" value="PTS_EIIC"/>
</dbReference>